<dbReference type="Proteomes" id="UP001595764">
    <property type="component" value="Unassembled WGS sequence"/>
</dbReference>
<evidence type="ECO:0000313" key="3">
    <source>
        <dbReference type="EMBL" id="MFC3516746.1"/>
    </source>
</evidence>
<proteinExistence type="predicted"/>
<keyword evidence="4" id="KW-1185">Reference proteome</keyword>
<feature type="transmembrane region" description="Helical" evidence="2">
    <location>
        <begin position="244"/>
        <end position="267"/>
    </location>
</feature>
<feature type="transmembrane region" description="Helical" evidence="2">
    <location>
        <begin position="103"/>
        <end position="124"/>
    </location>
</feature>
<keyword evidence="2" id="KW-1133">Transmembrane helix</keyword>
<protein>
    <recommendedName>
        <fullName evidence="5">Proline-rich protein</fullName>
    </recommendedName>
</protein>
<reference evidence="4" key="1">
    <citation type="journal article" date="2019" name="Int. J. Syst. Evol. Microbiol.">
        <title>The Global Catalogue of Microorganisms (GCM) 10K type strain sequencing project: providing services to taxonomists for standard genome sequencing and annotation.</title>
        <authorList>
            <consortium name="The Broad Institute Genomics Platform"/>
            <consortium name="The Broad Institute Genome Sequencing Center for Infectious Disease"/>
            <person name="Wu L."/>
            <person name="Ma J."/>
        </authorList>
    </citation>
    <scope>NUCLEOTIDE SEQUENCE [LARGE SCALE GENOMIC DNA]</scope>
    <source>
        <strain evidence="4">CGMCC 4.7682</strain>
    </source>
</reference>
<accession>A0ABV7QUL2</accession>
<evidence type="ECO:0000313" key="4">
    <source>
        <dbReference type="Proteomes" id="UP001595764"/>
    </source>
</evidence>
<dbReference type="EMBL" id="JBHRWI010000070">
    <property type="protein sequence ID" value="MFC3516746.1"/>
    <property type="molecule type" value="Genomic_DNA"/>
</dbReference>
<keyword evidence="2" id="KW-0472">Membrane</keyword>
<dbReference type="Pfam" id="PF22564">
    <property type="entry name" value="HAAS"/>
    <property type="match status" value="1"/>
</dbReference>
<evidence type="ECO:0008006" key="5">
    <source>
        <dbReference type="Google" id="ProtNLM"/>
    </source>
</evidence>
<evidence type="ECO:0000256" key="1">
    <source>
        <dbReference type="SAM" id="MobiDB-lite"/>
    </source>
</evidence>
<dbReference type="RefSeq" id="WP_377870385.1">
    <property type="nucleotide sequence ID" value="NZ_JBHMAY010000021.1"/>
</dbReference>
<evidence type="ECO:0000256" key="2">
    <source>
        <dbReference type="SAM" id="Phobius"/>
    </source>
</evidence>
<keyword evidence="2" id="KW-0812">Transmembrane</keyword>
<comment type="caution">
    <text evidence="3">The sequence shown here is derived from an EMBL/GenBank/DDBJ whole genome shotgun (WGS) entry which is preliminary data.</text>
</comment>
<feature type="transmembrane region" description="Helical" evidence="2">
    <location>
        <begin position="130"/>
        <end position="150"/>
    </location>
</feature>
<feature type="region of interest" description="Disordered" evidence="1">
    <location>
        <begin position="391"/>
        <end position="412"/>
    </location>
</feature>
<organism evidence="3 4">
    <name type="scientific">Amycolatopsis halotolerans</name>
    <dbReference type="NCBI Taxonomy" id="330083"/>
    <lineage>
        <taxon>Bacteria</taxon>
        <taxon>Bacillati</taxon>
        <taxon>Actinomycetota</taxon>
        <taxon>Actinomycetes</taxon>
        <taxon>Pseudonocardiales</taxon>
        <taxon>Pseudonocardiaceae</taxon>
        <taxon>Amycolatopsis</taxon>
    </lineage>
</organism>
<sequence length="412" mass="44020">MSTDKPTAARVYLSRVRTALADLPANEIEELLEDVRPQLAEMESEAGAAARVEDLVARLGTPESYAAELRASGGYPPAPAPEAATEVLPTAATAKPGRAGARLALWGLVFCAAGTAMIAFYTAVRFNAEALAGMVLLAPVFAVSVAFLLLRGLDAMRELPEVVRARAMVKSMREDRSADRALAYLDSLKPAWWVVCGFALLAFGLLLMIRDLHAVLLLPVLLVGAGLVMWAGPRIKVDGRMLWIAVPVSAFVVGSAFGGLGAAVNLVRDRTYSSSSTPSYASPMYEDVHGNEALRYGQHELSNLYVFDANGKPLENVYLYDDRGRPLAISRYGCEKDTGTSQLTGQDNQFPRPKVVEGVQDDRGNVNGYNGHRAYCREDAGVPFAAVIPKASATSGTPVPPSTPTKAAPPTR</sequence>
<gene>
    <name evidence="3" type="ORF">ACFORO_41735</name>
</gene>
<name>A0ABV7QUL2_9PSEU</name>
<feature type="transmembrane region" description="Helical" evidence="2">
    <location>
        <begin position="190"/>
        <end position="209"/>
    </location>
</feature>
<feature type="transmembrane region" description="Helical" evidence="2">
    <location>
        <begin position="215"/>
        <end position="232"/>
    </location>
</feature>